<dbReference type="AlphaFoldDB" id="A0A1V2I4N9"/>
<feature type="region of interest" description="Disordered" evidence="1">
    <location>
        <begin position="103"/>
        <end position="134"/>
    </location>
</feature>
<evidence type="ECO:0000313" key="2">
    <source>
        <dbReference type="EMBL" id="ONH25857.1"/>
    </source>
</evidence>
<keyword evidence="3" id="KW-1185">Reference proteome</keyword>
<comment type="caution">
    <text evidence="2">The sequence shown here is derived from an EMBL/GenBank/DDBJ whole genome shotgun (WGS) entry which is preliminary data.</text>
</comment>
<feature type="region of interest" description="Disordered" evidence="1">
    <location>
        <begin position="1071"/>
        <end position="1111"/>
    </location>
</feature>
<protein>
    <submittedName>
        <fullName evidence="2">Uncharacterized protein</fullName>
    </submittedName>
</protein>
<gene>
    <name evidence="2" type="ORF">BL253_26375</name>
</gene>
<dbReference type="EMBL" id="MOMC01000056">
    <property type="protein sequence ID" value="ONH25857.1"/>
    <property type="molecule type" value="Genomic_DNA"/>
</dbReference>
<evidence type="ECO:0000313" key="3">
    <source>
        <dbReference type="Proteomes" id="UP000188929"/>
    </source>
</evidence>
<sequence length="1278" mass="133864">MSDAVAFNTGLPLAARLREHVLRQLGAEDEWIGQGPGGTGLVWRHSELGTLLELLPVPGGASSVAVLRVTTPVATVDDLARAAALCRRRNGESTLNRWLVGPWPAIPYRDEPDDDEDDDGDEADGPGGGISLRAVFHGDEPIGQAPPLGAVPPHLVAVAGQDEVDQASVPGAPEAPADDPPADDGAEPGPGPGDEVDQIDDQSNVLYLSCSFVVGRREQPRDEEEEEDEDADVDEILGEEGGAVLAELAVATVGDQIAVALGALDAGLHDEVAGVPFVYRDEDGHSRPGRHRVTQYHDTLHADAETDNTLLWRGLLTAFDELRYDQEIDGGPVWGSGDGRGFRCEVPFGWGPFQVPDDRPVEVVTARETAGSLTSVVRASRQDPHPLAGEGLVISMRTPVHLRPGDDVAGLLAALNRQDVVDPGGAHGVGAWVMHGDQPTWQLFLPNALASTSQLRAQGLLREILLATAGASLLARRLLLTDEDLTRFDRRPVGPASRQPAGLAFAASIAGGDEPALVLDTLYSGLVGPDVEWSVMDDAGFDWWPHHGRQRVRMTPRPVLDGRRAGSLRIATEVATGARATPDLLRLLARRNAEDGRSALVLDPAAGTVEAVARIHVGPMAWTPDRIWARLVAIDQLVRAAEAAVELTRLGGPGHGAVAAASAHPTSGPRPSRDVLFDVLPDIRDRARETLPDGQVRPLVLPVALTALMAPPHRVTGHQPGRALTAEWWTRTFDPSGPAARGRGELVVTDHPELGPGVRARTYLDYLPGDVDERAAWCNDRNRALLAEATADDLTVVGGWGLDATDTPCLTTWFFPETLLGEHPDELSAALGKLLRLQQWIVFVSLADSPVAPLTDTRSAQELAAGLPSLFGAFRAVLDYPSGLTLTARAAGRTSVQAPTGTLAFPEAPASDGTPSSNGACAPEGLVAPVGFPTPGDDAGGEVVVIELVRPYTPPAHEELMSSPRLAQPTSDPDRPHMLTRIDAGLDGLRGPLSLLLTALASGSRTWLPDLSVVVEQGQPGAPPLTVPGHLGNAFRDSHVRDALDRLLFDGLIADDGDGAGFLVLAEPNVSTEPGGPAARQLPGAGDDTGPSGWSAQEDGSGTGPDAGLGFGSEAETDIGLALAGELGLGRRARGAIALLAPPYPIDHPFYGSGVMVLDVHLDPGVTAAAGLARLAQASRAAGGLGDSDLTERQAGDAELAAALTAVGGLPPMATCGAWIAHDKTGTLTYRICVPPACLLWPSPESVGSVVGMAWRIAIAQAHAAARLFTAPLAQPAQ</sequence>
<reference evidence="3" key="1">
    <citation type="submission" date="2016-10" db="EMBL/GenBank/DDBJ databases">
        <title>Frankia sp. NRRL B-16386 Genome sequencing.</title>
        <authorList>
            <person name="Ghodhbane-Gtari F."/>
            <person name="Swanson E."/>
            <person name="Gueddou A."/>
            <person name="Hezbri K."/>
            <person name="Ktari K."/>
            <person name="Nouioui I."/>
            <person name="Morris K."/>
            <person name="Simpson S."/>
            <person name="Abebe-Akele F."/>
            <person name="Thomas K."/>
            <person name="Gtari M."/>
            <person name="Tisa L.S."/>
        </authorList>
    </citation>
    <scope>NUCLEOTIDE SEQUENCE [LARGE SCALE GENOMIC DNA]</scope>
    <source>
        <strain evidence="3">NRRL B-16386</strain>
    </source>
</reference>
<dbReference type="RefSeq" id="WP_076820077.1">
    <property type="nucleotide sequence ID" value="NZ_MOMC01000056.1"/>
</dbReference>
<dbReference type="OrthoDB" id="3201920at2"/>
<feature type="compositionally biased region" description="Acidic residues" evidence="1">
    <location>
        <begin position="111"/>
        <end position="124"/>
    </location>
</feature>
<feature type="region of interest" description="Disordered" evidence="1">
    <location>
        <begin position="167"/>
        <end position="199"/>
    </location>
</feature>
<name>A0A1V2I4N9_9ACTN</name>
<feature type="compositionally biased region" description="Gly residues" evidence="1">
    <location>
        <begin position="1101"/>
        <end position="1111"/>
    </location>
</feature>
<proteinExistence type="predicted"/>
<feature type="compositionally biased region" description="Acidic residues" evidence="1">
    <location>
        <begin position="176"/>
        <end position="186"/>
    </location>
</feature>
<organism evidence="2 3">
    <name type="scientific">Pseudofrankia asymbiotica</name>
    <dbReference type="NCBI Taxonomy" id="1834516"/>
    <lineage>
        <taxon>Bacteria</taxon>
        <taxon>Bacillati</taxon>
        <taxon>Actinomycetota</taxon>
        <taxon>Actinomycetes</taxon>
        <taxon>Frankiales</taxon>
        <taxon>Frankiaceae</taxon>
        <taxon>Pseudofrankia</taxon>
    </lineage>
</organism>
<evidence type="ECO:0000256" key="1">
    <source>
        <dbReference type="SAM" id="MobiDB-lite"/>
    </source>
</evidence>
<dbReference type="Proteomes" id="UP000188929">
    <property type="component" value="Unassembled WGS sequence"/>
</dbReference>
<accession>A0A1V2I4N9</accession>